<comment type="similarity">
    <text evidence="1">Belongs to the sigma-70 factor family. ECF subfamily.</text>
</comment>
<feature type="compositionally biased region" description="Low complexity" evidence="6">
    <location>
        <begin position="122"/>
        <end position="132"/>
    </location>
</feature>
<evidence type="ECO:0000256" key="5">
    <source>
        <dbReference type="ARBA" id="ARBA00023163"/>
    </source>
</evidence>
<dbReference type="InterPro" id="IPR013324">
    <property type="entry name" value="RNA_pol_sigma_r3/r4-like"/>
</dbReference>
<evidence type="ECO:0000256" key="2">
    <source>
        <dbReference type="ARBA" id="ARBA00023015"/>
    </source>
</evidence>
<feature type="region of interest" description="Disordered" evidence="6">
    <location>
        <begin position="1"/>
        <end position="39"/>
    </location>
</feature>
<sequence length="211" mass="23028">MPAGQRSDPCPDPRPGPRPDPRPDSAGPAPSLQGHDLPRDPDVAVTELYDAHWHRLVRLAWLLLRDQLAAEDVVQDAFVATHRSWASIRDGGRVVGYLHAAVVNGCRSVQRHQVVVDRQNARDAAAADTPARGSHDSAESEALRSAERAAVARALHALPTRQREVLVLRYYADLSEAQIAAALEISRGAVKTHAHRGLTSLRRTIDPLELS</sequence>
<dbReference type="InterPro" id="IPR013249">
    <property type="entry name" value="RNA_pol_sigma70_r4_t2"/>
</dbReference>
<dbReference type="EMBL" id="BAAANB010000021">
    <property type="protein sequence ID" value="GAA2036948.1"/>
    <property type="molecule type" value="Genomic_DNA"/>
</dbReference>
<dbReference type="SUPFAM" id="SSF88659">
    <property type="entry name" value="Sigma3 and sigma4 domains of RNA polymerase sigma factors"/>
    <property type="match status" value="1"/>
</dbReference>
<organism evidence="9 10">
    <name type="scientific">Terrabacter terrae</name>
    <dbReference type="NCBI Taxonomy" id="318434"/>
    <lineage>
        <taxon>Bacteria</taxon>
        <taxon>Bacillati</taxon>
        <taxon>Actinomycetota</taxon>
        <taxon>Actinomycetes</taxon>
        <taxon>Micrococcales</taxon>
        <taxon>Intrasporangiaceae</taxon>
        <taxon>Terrabacter</taxon>
    </lineage>
</organism>
<dbReference type="SUPFAM" id="SSF88946">
    <property type="entry name" value="Sigma2 domain of RNA polymerase sigma factors"/>
    <property type="match status" value="1"/>
</dbReference>
<dbReference type="InterPro" id="IPR013325">
    <property type="entry name" value="RNA_pol_sigma_r2"/>
</dbReference>
<keyword evidence="10" id="KW-1185">Reference proteome</keyword>
<dbReference type="InterPro" id="IPR039425">
    <property type="entry name" value="RNA_pol_sigma-70-like"/>
</dbReference>
<gene>
    <name evidence="9" type="ORF">GCM10009740_30620</name>
</gene>
<evidence type="ECO:0000256" key="1">
    <source>
        <dbReference type="ARBA" id="ARBA00010641"/>
    </source>
</evidence>
<dbReference type="InterPro" id="IPR014284">
    <property type="entry name" value="RNA_pol_sigma-70_dom"/>
</dbReference>
<dbReference type="RefSeq" id="WP_343992874.1">
    <property type="nucleotide sequence ID" value="NZ_BAAANB010000021.1"/>
</dbReference>
<dbReference type="InterPro" id="IPR036388">
    <property type="entry name" value="WH-like_DNA-bd_sf"/>
</dbReference>
<keyword evidence="3" id="KW-0731">Sigma factor</keyword>
<name>A0ABN2UI24_9MICO</name>
<dbReference type="Gene3D" id="1.10.10.10">
    <property type="entry name" value="Winged helix-like DNA-binding domain superfamily/Winged helix DNA-binding domain"/>
    <property type="match status" value="1"/>
</dbReference>
<evidence type="ECO:0000259" key="8">
    <source>
        <dbReference type="Pfam" id="PF08281"/>
    </source>
</evidence>
<accession>A0ABN2UI24</accession>
<proteinExistence type="inferred from homology"/>
<feature type="compositionally biased region" description="Basic and acidic residues" evidence="6">
    <location>
        <begin position="9"/>
        <end position="23"/>
    </location>
</feature>
<comment type="caution">
    <text evidence="9">The sequence shown here is derived from an EMBL/GenBank/DDBJ whole genome shotgun (WGS) entry which is preliminary data.</text>
</comment>
<protein>
    <submittedName>
        <fullName evidence="9">SigE family RNA polymerase sigma factor</fullName>
    </submittedName>
</protein>
<feature type="domain" description="RNA polymerase sigma factor 70 region 4 type 2" evidence="8">
    <location>
        <begin position="149"/>
        <end position="200"/>
    </location>
</feature>
<feature type="domain" description="RNA polymerase sigma-70 region 2" evidence="7">
    <location>
        <begin position="48"/>
        <end position="108"/>
    </location>
</feature>
<dbReference type="Pfam" id="PF04542">
    <property type="entry name" value="Sigma70_r2"/>
    <property type="match status" value="1"/>
</dbReference>
<dbReference type="CDD" id="cd06171">
    <property type="entry name" value="Sigma70_r4"/>
    <property type="match status" value="1"/>
</dbReference>
<dbReference type="PANTHER" id="PTHR43133">
    <property type="entry name" value="RNA POLYMERASE ECF-TYPE SIGMA FACTO"/>
    <property type="match status" value="1"/>
</dbReference>
<evidence type="ECO:0000313" key="9">
    <source>
        <dbReference type="EMBL" id="GAA2036948.1"/>
    </source>
</evidence>
<dbReference type="InterPro" id="IPR007627">
    <property type="entry name" value="RNA_pol_sigma70_r2"/>
</dbReference>
<feature type="region of interest" description="Disordered" evidence="6">
    <location>
        <begin position="122"/>
        <end position="141"/>
    </location>
</feature>
<reference evidence="9 10" key="1">
    <citation type="journal article" date="2019" name="Int. J. Syst. Evol. Microbiol.">
        <title>The Global Catalogue of Microorganisms (GCM) 10K type strain sequencing project: providing services to taxonomists for standard genome sequencing and annotation.</title>
        <authorList>
            <consortium name="The Broad Institute Genomics Platform"/>
            <consortium name="The Broad Institute Genome Sequencing Center for Infectious Disease"/>
            <person name="Wu L."/>
            <person name="Ma J."/>
        </authorList>
    </citation>
    <scope>NUCLEOTIDE SEQUENCE [LARGE SCALE GENOMIC DNA]</scope>
    <source>
        <strain evidence="9 10">JCM 14283</strain>
    </source>
</reference>
<evidence type="ECO:0000259" key="7">
    <source>
        <dbReference type="Pfam" id="PF04542"/>
    </source>
</evidence>
<dbReference type="Gene3D" id="1.10.1740.10">
    <property type="match status" value="1"/>
</dbReference>
<evidence type="ECO:0000256" key="3">
    <source>
        <dbReference type="ARBA" id="ARBA00023082"/>
    </source>
</evidence>
<dbReference type="Pfam" id="PF08281">
    <property type="entry name" value="Sigma70_r4_2"/>
    <property type="match status" value="1"/>
</dbReference>
<dbReference type="Proteomes" id="UP001501285">
    <property type="component" value="Unassembled WGS sequence"/>
</dbReference>
<evidence type="ECO:0000256" key="6">
    <source>
        <dbReference type="SAM" id="MobiDB-lite"/>
    </source>
</evidence>
<dbReference type="PANTHER" id="PTHR43133:SF50">
    <property type="entry name" value="ECF RNA POLYMERASE SIGMA FACTOR SIGM"/>
    <property type="match status" value="1"/>
</dbReference>
<keyword evidence="2" id="KW-0805">Transcription regulation</keyword>
<evidence type="ECO:0000313" key="10">
    <source>
        <dbReference type="Proteomes" id="UP001501285"/>
    </source>
</evidence>
<keyword evidence="5" id="KW-0804">Transcription</keyword>
<keyword evidence="4" id="KW-0238">DNA-binding</keyword>
<dbReference type="NCBIfam" id="TIGR02937">
    <property type="entry name" value="sigma70-ECF"/>
    <property type="match status" value="1"/>
</dbReference>
<evidence type="ECO:0000256" key="4">
    <source>
        <dbReference type="ARBA" id="ARBA00023125"/>
    </source>
</evidence>